<gene>
    <name evidence="2" type="ORF">INT45_001098</name>
</gene>
<dbReference type="EMBL" id="JAEPRB010001148">
    <property type="protein sequence ID" value="KAG2207142.1"/>
    <property type="molecule type" value="Genomic_DNA"/>
</dbReference>
<sequence length="170" mass="18799">MARIKGTKNALGTKKPGPKPKSAVNQGTLPVNWFSNNSINNNSNNKGTSKSESSSTVTSREDNEIEDGDHNVDLGKLISLVDSGILEEDNNSPVNTSQIPIMADFDDDNSDWETDNDDDSDVEDDGKQNESAQNNSNNINKDNPNRNDNKNKKTFLHKYFLSIQERLVNS</sequence>
<reference evidence="2 3" key="1">
    <citation type="submission" date="2020-12" db="EMBL/GenBank/DDBJ databases">
        <title>Metabolic potential, ecology and presence of endohyphal bacteria is reflected in genomic diversity of Mucoromycotina.</title>
        <authorList>
            <person name="Muszewska A."/>
            <person name="Okrasinska A."/>
            <person name="Steczkiewicz K."/>
            <person name="Drgas O."/>
            <person name="Orlowska M."/>
            <person name="Perlinska-Lenart U."/>
            <person name="Aleksandrzak-Piekarczyk T."/>
            <person name="Szatraj K."/>
            <person name="Zielenkiewicz U."/>
            <person name="Pilsyk S."/>
            <person name="Malc E."/>
            <person name="Mieczkowski P."/>
            <person name="Kruszewska J.S."/>
            <person name="Biernat P."/>
            <person name="Pawlowska J."/>
        </authorList>
    </citation>
    <scope>NUCLEOTIDE SEQUENCE [LARGE SCALE GENOMIC DNA]</scope>
    <source>
        <strain evidence="2 3">CBS 142.35</strain>
    </source>
</reference>
<feature type="compositionally biased region" description="Low complexity" evidence="1">
    <location>
        <begin position="129"/>
        <end position="142"/>
    </location>
</feature>
<name>A0A8H7V6C2_9FUNG</name>
<accession>A0A8H7V6C2</accession>
<dbReference type="Proteomes" id="UP000646827">
    <property type="component" value="Unassembled WGS sequence"/>
</dbReference>
<evidence type="ECO:0000313" key="2">
    <source>
        <dbReference type="EMBL" id="KAG2207142.1"/>
    </source>
</evidence>
<feature type="region of interest" description="Disordered" evidence="1">
    <location>
        <begin position="1"/>
        <end position="151"/>
    </location>
</feature>
<organism evidence="2 3">
    <name type="scientific">Circinella minor</name>
    <dbReference type="NCBI Taxonomy" id="1195481"/>
    <lineage>
        <taxon>Eukaryota</taxon>
        <taxon>Fungi</taxon>
        <taxon>Fungi incertae sedis</taxon>
        <taxon>Mucoromycota</taxon>
        <taxon>Mucoromycotina</taxon>
        <taxon>Mucoromycetes</taxon>
        <taxon>Mucorales</taxon>
        <taxon>Lichtheimiaceae</taxon>
        <taxon>Circinella</taxon>
    </lineage>
</organism>
<protein>
    <submittedName>
        <fullName evidence="2">Uncharacterized protein</fullName>
    </submittedName>
</protein>
<evidence type="ECO:0000256" key="1">
    <source>
        <dbReference type="SAM" id="MobiDB-lite"/>
    </source>
</evidence>
<comment type="caution">
    <text evidence="2">The sequence shown here is derived from an EMBL/GenBank/DDBJ whole genome shotgun (WGS) entry which is preliminary data.</text>
</comment>
<evidence type="ECO:0000313" key="3">
    <source>
        <dbReference type="Proteomes" id="UP000646827"/>
    </source>
</evidence>
<dbReference type="AlphaFoldDB" id="A0A8H7V6C2"/>
<keyword evidence="3" id="KW-1185">Reference proteome</keyword>
<proteinExistence type="predicted"/>
<feature type="compositionally biased region" description="Acidic residues" evidence="1">
    <location>
        <begin position="104"/>
        <end position="124"/>
    </location>
</feature>
<feature type="compositionally biased region" description="Low complexity" evidence="1">
    <location>
        <begin position="35"/>
        <end position="58"/>
    </location>
</feature>